<evidence type="ECO:0000256" key="2">
    <source>
        <dbReference type="SAM" id="MobiDB-lite"/>
    </source>
</evidence>
<organism evidence="3 4">
    <name type="scientific">Streptacidiphilus jiangxiensis</name>
    <dbReference type="NCBI Taxonomy" id="235985"/>
    <lineage>
        <taxon>Bacteria</taxon>
        <taxon>Bacillati</taxon>
        <taxon>Actinomycetota</taxon>
        <taxon>Actinomycetes</taxon>
        <taxon>Kitasatosporales</taxon>
        <taxon>Streptomycetaceae</taxon>
        <taxon>Streptacidiphilus</taxon>
    </lineage>
</organism>
<protein>
    <submittedName>
        <fullName evidence="3">Glucokinase</fullName>
    </submittedName>
</protein>
<reference evidence="4" key="1">
    <citation type="submission" date="2016-10" db="EMBL/GenBank/DDBJ databases">
        <authorList>
            <person name="Varghese N."/>
        </authorList>
    </citation>
    <scope>NUCLEOTIDE SEQUENCE [LARGE SCALE GENOMIC DNA]</scope>
    <source>
        <strain evidence="4">DSM 45096 / BCRC 16803 / CGMCC 4.1857 / CIP 109030 / JCM 12277 / KCTC 19219 / NBRC 100920 / 33214</strain>
    </source>
</reference>
<dbReference type="AlphaFoldDB" id="A0A1H7TLU4"/>
<keyword evidence="3" id="KW-0418">Kinase</keyword>
<keyword evidence="4" id="KW-1185">Reference proteome</keyword>
<dbReference type="CDD" id="cd23763">
    <property type="entry name" value="ASKHA_ATPase_ROK"/>
    <property type="match status" value="1"/>
</dbReference>
<dbReference type="InterPro" id="IPR043129">
    <property type="entry name" value="ATPase_NBD"/>
</dbReference>
<name>A0A1H7TLU4_STRJI</name>
<evidence type="ECO:0000313" key="4">
    <source>
        <dbReference type="Proteomes" id="UP000183015"/>
    </source>
</evidence>
<dbReference type="GO" id="GO:0016301">
    <property type="term" value="F:kinase activity"/>
    <property type="evidence" value="ECO:0007669"/>
    <property type="project" value="UniProtKB-KW"/>
</dbReference>
<dbReference type="Gene3D" id="3.30.420.40">
    <property type="match status" value="2"/>
</dbReference>
<keyword evidence="3" id="KW-0808">Transferase</keyword>
<dbReference type="InterPro" id="IPR000600">
    <property type="entry name" value="ROK"/>
</dbReference>
<gene>
    <name evidence="3" type="ORF">SAMN05414137_11475</name>
</gene>
<dbReference type="Proteomes" id="UP000183015">
    <property type="component" value="Unassembled WGS sequence"/>
</dbReference>
<dbReference type="PANTHER" id="PTHR18964">
    <property type="entry name" value="ROK (REPRESSOR, ORF, KINASE) FAMILY"/>
    <property type="match status" value="1"/>
</dbReference>
<dbReference type="eggNOG" id="COG1940">
    <property type="taxonomic scope" value="Bacteria"/>
</dbReference>
<feature type="compositionally biased region" description="Low complexity" evidence="2">
    <location>
        <begin position="19"/>
        <end position="35"/>
    </location>
</feature>
<dbReference type="SUPFAM" id="SSF53067">
    <property type="entry name" value="Actin-like ATPase domain"/>
    <property type="match status" value="1"/>
</dbReference>
<dbReference type="EMBL" id="FOAZ01000014">
    <property type="protein sequence ID" value="SEL85820.1"/>
    <property type="molecule type" value="Genomic_DNA"/>
</dbReference>
<dbReference type="Pfam" id="PF00480">
    <property type="entry name" value="ROK"/>
    <property type="match status" value="1"/>
</dbReference>
<feature type="region of interest" description="Disordered" evidence="2">
    <location>
        <begin position="1"/>
        <end position="47"/>
    </location>
</feature>
<sequence length="366" mass="37953">MPVMLEEPTPLPHPEEAPADTTYDATYDTTADTTAPNHPPIDAHGPRDDTPALVIGIDFGGTKTELALADHRGALLARERLDTLAERGPEQTLARTAEAVRRLAREARERFGAPVAAHAAVAPGIVQADRILLTPNLPGWEELALSARLAEVLGVPQVPVANDVRAGALAELRHGALRDADPGLYVSLGTGIAAALTVGGTVLAGAHQAAGEIGYVNPGGAPFDAVAAGHAPLEELIGGKGLGERAEELLGRPVSATELLRSTDPAARDLADHAVTVLGVTLANLCAFADPARVVLGGGLMAAADVLLPALERVLAAATPFPPELRPARFRRDASLHGAVTLALDGLRPREERARPRPTAPLGAHR</sequence>
<dbReference type="PANTHER" id="PTHR18964:SF149">
    <property type="entry name" value="BIFUNCTIONAL UDP-N-ACETYLGLUCOSAMINE 2-EPIMERASE_N-ACETYLMANNOSAMINE KINASE"/>
    <property type="match status" value="1"/>
</dbReference>
<feature type="region of interest" description="Disordered" evidence="2">
    <location>
        <begin position="347"/>
        <end position="366"/>
    </location>
</feature>
<accession>A0A1H7TLU4</accession>
<comment type="similarity">
    <text evidence="1">Belongs to the ROK (NagC/XylR) family.</text>
</comment>
<dbReference type="RefSeq" id="WP_218162001.1">
    <property type="nucleotide sequence ID" value="NZ_BBPN01000036.1"/>
</dbReference>
<evidence type="ECO:0000256" key="1">
    <source>
        <dbReference type="ARBA" id="ARBA00006479"/>
    </source>
</evidence>
<dbReference type="STRING" id="235985.SAMN05414137_11475"/>
<proteinExistence type="inferred from homology"/>
<evidence type="ECO:0000313" key="3">
    <source>
        <dbReference type="EMBL" id="SEL85820.1"/>
    </source>
</evidence>